<sequence length="650" mass="74980">MDRLSCPSCNMTFKSSLLLEKHQARFCIGGDIGRVRETRTPQEMIEKLRDYKRKKEEEKKKRAAQERKLFEEKDEKEMIVPTHAVDLNQEQHVEVRKANRSANAGWAREHEAQLRYLAEAHRKQINDILAQNKNLEKQRDDIVERLHELAAQNKNSAQLEKLLHHLTAQEQRNEQLLDSMRQQIEALQLEAMRNRNHSRYSESRAYVDKKKEKIQPLLQQAYIPFYSNGSLVSEISALRVTYLQSGGSDQVILAHLQDLLAEAQHMEQRQRHTKYLRKRNNKVHVPAKRDMNMELLTLEIENQHLEDEIRRIQFKRQKSVRVSKTSPVEKERSADMPTFLRANTRQKMKTLNNEIELLKQELEIKQLRRHLKTSGAREAHQQVSYCTLPPVEEVRPLTPPQAKNFLDVNEGLGPAPYDPIAGFVVFYDFLLGLDPSYRVCRLVVGLYSGGLEMGNPSPLPPAYCELGNMSSFPENKRRNIAILATKQAVPRVRPSPTIALVIELQASGGYDPYGQEVNRLVARGWVKIDIFDYQNRVISGQWRIPVRTLPVKPSLTTGEINGVPQLDSTELYIRIVNARDAEVHSINSIEPINSVFYKYPPLTAVRTHFPLDSLRPPSFYARYRYGTPQLIQPTFGENVDPPPPAEMISY</sequence>
<dbReference type="PANTHER" id="PTHR33820">
    <property type="entry name" value="COILED-COIL DOMAIN-CONTAINING PROTEIN 17"/>
    <property type="match status" value="1"/>
</dbReference>
<evidence type="ECO:0008006" key="4">
    <source>
        <dbReference type="Google" id="ProtNLM"/>
    </source>
</evidence>
<protein>
    <recommendedName>
        <fullName evidence="4">Coiled-coil domain-containing protein 17</fullName>
    </recommendedName>
</protein>
<evidence type="ECO:0000313" key="2">
    <source>
        <dbReference type="EMBL" id="KAJ1205420.1"/>
    </source>
</evidence>
<name>A0AAV7VXT1_PLEWA</name>
<comment type="caution">
    <text evidence="2">The sequence shown here is derived from an EMBL/GenBank/DDBJ whole genome shotgun (WGS) entry which is preliminary data.</text>
</comment>
<organism evidence="2 3">
    <name type="scientific">Pleurodeles waltl</name>
    <name type="common">Iberian ribbed newt</name>
    <dbReference type="NCBI Taxonomy" id="8319"/>
    <lineage>
        <taxon>Eukaryota</taxon>
        <taxon>Metazoa</taxon>
        <taxon>Chordata</taxon>
        <taxon>Craniata</taxon>
        <taxon>Vertebrata</taxon>
        <taxon>Euteleostomi</taxon>
        <taxon>Amphibia</taxon>
        <taxon>Batrachia</taxon>
        <taxon>Caudata</taxon>
        <taxon>Salamandroidea</taxon>
        <taxon>Salamandridae</taxon>
        <taxon>Pleurodelinae</taxon>
        <taxon>Pleurodeles</taxon>
    </lineage>
</organism>
<feature type="coiled-coil region" evidence="1">
    <location>
        <begin position="288"/>
        <end position="315"/>
    </location>
</feature>
<dbReference type="InterPro" id="IPR038800">
    <property type="entry name" value="CCDC17"/>
</dbReference>
<dbReference type="Proteomes" id="UP001066276">
    <property type="component" value="Chromosome 1_2"/>
</dbReference>
<keyword evidence="1" id="KW-0175">Coiled coil</keyword>
<feature type="coiled-coil region" evidence="1">
    <location>
        <begin position="118"/>
        <end position="197"/>
    </location>
</feature>
<feature type="coiled-coil region" evidence="1">
    <location>
        <begin position="48"/>
        <end position="75"/>
    </location>
</feature>
<gene>
    <name evidence="2" type="ORF">NDU88_000855</name>
</gene>
<evidence type="ECO:0000313" key="3">
    <source>
        <dbReference type="Proteomes" id="UP001066276"/>
    </source>
</evidence>
<dbReference type="PANTHER" id="PTHR33820:SF5">
    <property type="entry name" value="COILED-COIL DOMAIN-CONTAINING PROTEIN 17-LIKE"/>
    <property type="match status" value="1"/>
</dbReference>
<evidence type="ECO:0000256" key="1">
    <source>
        <dbReference type="SAM" id="Coils"/>
    </source>
</evidence>
<dbReference type="EMBL" id="JANPWB010000002">
    <property type="protein sequence ID" value="KAJ1205420.1"/>
    <property type="molecule type" value="Genomic_DNA"/>
</dbReference>
<keyword evidence="3" id="KW-1185">Reference proteome</keyword>
<dbReference type="AlphaFoldDB" id="A0AAV7VXT1"/>
<accession>A0AAV7VXT1</accession>
<reference evidence="2" key="1">
    <citation type="journal article" date="2022" name="bioRxiv">
        <title>Sequencing and chromosome-scale assembly of the giantPleurodeles waltlgenome.</title>
        <authorList>
            <person name="Brown T."/>
            <person name="Elewa A."/>
            <person name="Iarovenko S."/>
            <person name="Subramanian E."/>
            <person name="Araus A.J."/>
            <person name="Petzold A."/>
            <person name="Susuki M."/>
            <person name="Suzuki K.-i.T."/>
            <person name="Hayashi T."/>
            <person name="Toyoda A."/>
            <person name="Oliveira C."/>
            <person name="Osipova E."/>
            <person name="Leigh N.D."/>
            <person name="Simon A."/>
            <person name="Yun M.H."/>
        </authorList>
    </citation>
    <scope>NUCLEOTIDE SEQUENCE</scope>
    <source>
        <strain evidence="2">20211129_DDA</strain>
        <tissue evidence="2">Liver</tissue>
    </source>
</reference>
<proteinExistence type="predicted"/>
<feature type="coiled-coil region" evidence="1">
    <location>
        <begin position="341"/>
        <end position="368"/>
    </location>
</feature>